<organism evidence="3 4">
    <name type="scientific">Burkholderia cenocepacia</name>
    <dbReference type="NCBI Taxonomy" id="95486"/>
    <lineage>
        <taxon>Bacteria</taxon>
        <taxon>Pseudomonadati</taxon>
        <taxon>Pseudomonadota</taxon>
        <taxon>Betaproteobacteria</taxon>
        <taxon>Burkholderiales</taxon>
        <taxon>Burkholderiaceae</taxon>
        <taxon>Burkholderia</taxon>
        <taxon>Burkholderia cepacia complex</taxon>
    </lineage>
</organism>
<dbReference type="Gene3D" id="2.120.10.80">
    <property type="entry name" value="Kelch-type beta propeller"/>
    <property type="match status" value="2"/>
</dbReference>
<evidence type="ECO:0000313" key="3">
    <source>
        <dbReference type="EMBL" id="MCA8383103.1"/>
    </source>
</evidence>
<dbReference type="EMBL" id="JAIZTC010000010">
    <property type="protein sequence ID" value="MCA8383103.1"/>
    <property type="molecule type" value="Genomic_DNA"/>
</dbReference>
<reference evidence="3" key="1">
    <citation type="submission" date="2023-08" db="EMBL/GenBank/DDBJ databases">
        <title>A collection of bacterial strains from the Burkholderia cepacia Research Laboratory and Repository.</title>
        <authorList>
            <person name="Lipuma J."/>
            <person name="Spilker T."/>
        </authorList>
    </citation>
    <scope>NUCLEOTIDE SEQUENCE</scope>
    <source>
        <strain evidence="3">AU0862</strain>
    </source>
</reference>
<keyword evidence="1" id="KW-0880">Kelch repeat</keyword>
<dbReference type="Proteomes" id="UP001199070">
    <property type="component" value="Unassembled WGS sequence"/>
</dbReference>
<comment type="caution">
    <text evidence="3">The sequence shown here is derived from an EMBL/GenBank/DDBJ whole genome shotgun (WGS) entry which is preliminary data.</text>
</comment>
<dbReference type="PANTHER" id="PTHR45632:SF3">
    <property type="entry name" value="KELCH-LIKE PROTEIN 32"/>
    <property type="match status" value="1"/>
</dbReference>
<evidence type="ECO:0000256" key="1">
    <source>
        <dbReference type="ARBA" id="ARBA00022441"/>
    </source>
</evidence>
<dbReference type="SMART" id="SM00612">
    <property type="entry name" value="Kelch"/>
    <property type="match status" value="5"/>
</dbReference>
<dbReference type="InterPro" id="IPR015915">
    <property type="entry name" value="Kelch-typ_b-propeller"/>
</dbReference>
<dbReference type="InterPro" id="IPR006652">
    <property type="entry name" value="Kelch_1"/>
</dbReference>
<sequence>MQIRSFPTSVAKVLAIVGVCRDGSAARIAALAAISAFLICGTTPKAYAQSVGTGGMALDGRPHPGSPITGWTGNISPADPYSAGPNMGAWITKAGMIHSRSEVAVGDVNGKMYVLGGYADGNVAQPLNEEYDPTSDTWRERAPLPQGANHIAAVGLDGKLYAIGGFVEQNFHATADVWVYDPAKDAWTAAAPLPQPLGSMAVAAVGGVIHAIGGAGGTTIENRHTISVHYIYDPKTNHWTESTPLPFPREHFNLIAYDSKLYAIGGRVENFSQNMQTVYSLDLHDKNARWSALPLMPVARSGTQAAVLNGKIFVFGGEKFGGVFNVSEMFDPATQRWSELTPMPVGRHGTGAAVLNNMIYIPGGGPLNGGAAQTNASQAFTYP</sequence>
<evidence type="ECO:0008006" key="5">
    <source>
        <dbReference type="Google" id="ProtNLM"/>
    </source>
</evidence>
<gene>
    <name evidence="3" type="ORF">LGN22_29745</name>
</gene>
<dbReference type="Pfam" id="PF24681">
    <property type="entry name" value="Kelch_KLHDC2_KLHL20_DRC7"/>
    <property type="match status" value="1"/>
</dbReference>
<dbReference type="RefSeq" id="WP_175684198.1">
    <property type="nucleotide sequence ID" value="NZ_CADEQA010000022.1"/>
</dbReference>
<dbReference type="Pfam" id="PF01344">
    <property type="entry name" value="Kelch_1"/>
    <property type="match status" value="2"/>
</dbReference>
<accession>A0AAW4TKI3</accession>
<keyword evidence="2" id="KW-0677">Repeat</keyword>
<dbReference type="PANTHER" id="PTHR45632">
    <property type="entry name" value="LD33804P"/>
    <property type="match status" value="1"/>
</dbReference>
<name>A0AAW4TKI3_9BURK</name>
<dbReference type="SUPFAM" id="SSF50965">
    <property type="entry name" value="Galactose oxidase, central domain"/>
    <property type="match status" value="1"/>
</dbReference>
<protein>
    <recommendedName>
        <fullName evidence="5">Galactose oxidase</fullName>
    </recommendedName>
</protein>
<dbReference type="InterPro" id="IPR011043">
    <property type="entry name" value="Gal_Oxase/kelch_b-propeller"/>
</dbReference>
<evidence type="ECO:0000313" key="4">
    <source>
        <dbReference type="Proteomes" id="UP001199070"/>
    </source>
</evidence>
<dbReference type="AlphaFoldDB" id="A0AAW4TKI3"/>
<proteinExistence type="predicted"/>
<evidence type="ECO:0000256" key="2">
    <source>
        <dbReference type="ARBA" id="ARBA00022737"/>
    </source>
</evidence>